<dbReference type="InterPro" id="IPR048650">
    <property type="entry name" value="ISOA1-3-like_C"/>
</dbReference>
<proteinExistence type="inferred from homology"/>
<dbReference type="Gene3D" id="3.20.20.80">
    <property type="entry name" value="Glycosidases"/>
    <property type="match status" value="1"/>
</dbReference>
<protein>
    <submittedName>
        <fullName evidence="6">Glycogen operon protein</fullName>
        <ecNumber evidence="6">3.2.1.-</ecNumber>
    </submittedName>
</protein>
<dbReference type="Gene3D" id="2.60.40.1180">
    <property type="entry name" value="Golgi alpha-mannosidase II"/>
    <property type="match status" value="1"/>
</dbReference>
<accession>A0ABS4LA81</accession>
<dbReference type="EC" id="3.2.1.-" evidence="6"/>
<dbReference type="InterPro" id="IPR013783">
    <property type="entry name" value="Ig-like_fold"/>
</dbReference>
<feature type="domain" description="Glycosyl hydrolase family 13 catalytic" evidence="5">
    <location>
        <begin position="172"/>
        <end position="582"/>
    </location>
</feature>
<evidence type="ECO:0000256" key="1">
    <source>
        <dbReference type="ARBA" id="ARBA00008061"/>
    </source>
</evidence>
<dbReference type="CDD" id="cd11326">
    <property type="entry name" value="AmyAc_Glg_debranch"/>
    <property type="match status" value="1"/>
</dbReference>
<dbReference type="InterPro" id="IPR017853">
    <property type="entry name" value="GH"/>
</dbReference>
<evidence type="ECO:0000256" key="3">
    <source>
        <dbReference type="ARBA" id="ARBA00022946"/>
    </source>
</evidence>
<dbReference type="SUPFAM" id="SSF81296">
    <property type="entry name" value="E set domains"/>
    <property type="match status" value="1"/>
</dbReference>
<dbReference type="Pfam" id="PF02922">
    <property type="entry name" value="CBM_48"/>
    <property type="match status" value="1"/>
</dbReference>
<dbReference type="CDD" id="cd11234">
    <property type="entry name" value="E_set_GDE_N"/>
    <property type="match status" value="1"/>
</dbReference>
<dbReference type="NCBIfam" id="TIGR02100">
    <property type="entry name" value="glgX_debranch"/>
    <property type="match status" value="1"/>
</dbReference>
<dbReference type="PANTHER" id="PTHR43002">
    <property type="entry name" value="GLYCOGEN DEBRANCHING ENZYME"/>
    <property type="match status" value="1"/>
</dbReference>
<keyword evidence="2 6" id="KW-0378">Hydrolase</keyword>
<comment type="caution">
    <text evidence="6">The sequence shown here is derived from an EMBL/GenBank/DDBJ whole genome shotgun (WGS) entry which is preliminary data.</text>
</comment>
<keyword evidence="3" id="KW-0809">Transit peptide</keyword>
<dbReference type="InterPro" id="IPR004193">
    <property type="entry name" value="Glyco_hydro_13_N"/>
</dbReference>
<keyword evidence="7" id="KW-1185">Reference proteome</keyword>
<gene>
    <name evidence="6" type="ORF">J2Z77_004818</name>
</gene>
<evidence type="ECO:0000259" key="5">
    <source>
        <dbReference type="SMART" id="SM00642"/>
    </source>
</evidence>
<dbReference type="SUPFAM" id="SSF51445">
    <property type="entry name" value="(Trans)glycosidases"/>
    <property type="match status" value="1"/>
</dbReference>
<sequence>MTETRSEQVLRVDAYPTHEVGGYRVRAGKPFPFGANVVPGGVSFSVFSDQATSMTLVIYKRGEADPMAELEFPEEFRTGSVFAMTVFGLDHENIEYGYRADGPYDPVTGHRFDARQVLSDPYARLIAGRDVWGVEPDRSRGYQYRSRVCLQDFDWGDDTPLGIPAEDLVVYETHVRGFTRHPSSQVTAPGTFAGLREKIPYLKELGVNCIELLPVFEFDESDNPRTNPETGEQLFDYWGYNTVSFFAPKAGYAATGRYGMQGDEFRTLIKDLHAAGIEVILDVVFNHTAEGNEQGPTISFKGLDNATYYMLTPEGYYFNFSGTGNTVNCNHPVVRNFVLDCLRHWVADYHIDGFRFDLAAILGRALDGTPLPNPPLLELLAYDPVLRHTKLIAEAWDAGGLYEVGNFPAYGRWAEWNGKYRDTVRSFLKGDPGVTGELATRIAGSPDLYSSRGTAASVNFLTAHDGFSLADLVSYNDKHNEANGEGNNDGGNDNASWNCGVEGPTDDPGINTLRLRQMKNALAILFTSQGIPMLLAGDEVARTQQGNNNTYCQDNELSWFDWDQVDDNAELLRFTREMIAFRGRHRELRSTAHPTGQVREHLGLPDISWHGERAWQPDWSDESRLLAVARCGTGDDDVVYVAMNAHWESHDLELPALPGGRSWHLFADTGAAPPHDIRTPGGEQELDNAGKYLIGPRSVVILVGRTNGPDDRDDLDTP</sequence>
<dbReference type="SMART" id="SM00642">
    <property type="entry name" value="Aamy"/>
    <property type="match status" value="1"/>
</dbReference>
<dbReference type="InterPro" id="IPR014756">
    <property type="entry name" value="Ig_E-set"/>
</dbReference>
<evidence type="ECO:0000256" key="4">
    <source>
        <dbReference type="ARBA" id="ARBA00023295"/>
    </source>
</evidence>
<keyword evidence="4 6" id="KW-0326">Glycosidase</keyword>
<dbReference type="Pfam" id="PF21156">
    <property type="entry name" value="ISOA1-3_C"/>
    <property type="match status" value="1"/>
</dbReference>
<organism evidence="6 7">
    <name type="scientific">Streptomyces avidinii</name>
    <dbReference type="NCBI Taxonomy" id="1895"/>
    <lineage>
        <taxon>Bacteria</taxon>
        <taxon>Bacillati</taxon>
        <taxon>Actinomycetota</taxon>
        <taxon>Actinomycetes</taxon>
        <taxon>Kitasatosporales</taxon>
        <taxon>Streptomycetaceae</taxon>
        <taxon>Streptomyces</taxon>
    </lineage>
</organism>
<reference evidence="6 7" key="1">
    <citation type="submission" date="2021-03" db="EMBL/GenBank/DDBJ databases">
        <title>Genomic Encyclopedia of Type Strains, Phase IV (KMG-IV): sequencing the most valuable type-strain genomes for metagenomic binning, comparative biology and taxonomic classification.</title>
        <authorList>
            <person name="Goeker M."/>
        </authorList>
    </citation>
    <scope>NUCLEOTIDE SEQUENCE [LARGE SCALE GENOMIC DNA]</scope>
    <source>
        <strain evidence="6 7">DSM 40526</strain>
    </source>
</reference>
<dbReference type="RefSeq" id="WP_229920699.1">
    <property type="nucleotide sequence ID" value="NZ_BMVL01000012.1"/>
</dbReference>
<evidence type="ECO:0000313" key="7">
    <source>
        <dbReference type="Proteomes" id="UP001519310"/>
    </source>
</evidence>
<dbReference type="EMBL" id="JAGGLQ010000010">
    <property type="protein sequence ID" value="MBP2038999.1"/>
    <property type="molecule type" value="Genomic_DNA"/>
</dbReference>
<evidence type="ECO:0000256" key="2">
    <source>
        <dbReference type="ARBA" id="ARBA00022801"/>
    </source>
</evidence>
<evidence type="ECO:0000313" key="6">
    <source>
        <dbReference type="EMBL" id="MBP2038999.1"/>
    </source>
</evidence>
<dbReference type="Pfam" id="PF00128">
    <property type="entry name" value="Alpha-amylase"/>
    <property type="match status" value="1"/>
</dbReference>
<dbReference type="InterPro" id="IPR006047">
    <property type="entry name" value="GH13_cat_dom"/>
</dbReference>
<dbReference type="GO" id="GO:0016798">
    <property type="term" value="F:hydrolase activity, acting on glycosyl bonds"/>
    <property type="evidence" value="ECO:0007669"/>
    <property type="project" value="UniProtKB-KW"/>
</dbReference>
<dbReference type="Gene3D" id="2.60.40.10">
    <property type="entry name" value="Immunoglobulins"/>
    <property type="match status" value="1"/>
</dbReference>
<dbReference type="InterPro" id="IPR011837">
    <property type="entry name" value="Glycogen_debranch_GlgX"/>
</dbReference>
<dbReference type="InterPro" id="IPR013780">
    <property type="entry name" value="Glyco_hydro_b"/>
</dbReference>
<dbReference type="SUPFAM" id="SSF51011">
    <property type="entry name" value="Glycosyl hydrolase domain"/>
    <property type="match status" value="1"/>
</dbReference>
<dbReference type="Proteomes" id="UP001519310">
    <property type="component" value="Unassembled WGS sequence"/>
</dbReference>
<name>A0ABS4LA81_STRAV</name>
<dbReference type="PROSITE" id="PS50890">
    <property type="entry name" value="PUA"/>
    <property type="match status" value="1"/>
</dbReference>
<comment type="similarity">
    <text evidence="1">Belongs to the glycosyl hydrolase 13 family.</text>
</comment>